<dbReference type="EMBL" id="KQ483739">
    <property type="protein sequence ID" value="KYP42026.1"/>
    <property type="molecule type" value="Genomic_DNA"/>
</dbReference>
<reference evidence="2" key="1">
    <citation type="journal article" date="2012" name="Nat. Biotechnol.">
        <title>Draft genome sequence of pigeonpea (Cajanus cajan), an orphan legume crop of resource-poor farmers.</title>
        <authorList>
            <person name="Varshney R.K."/>
            <person name="Chen W."/>
            <person name="Li Y."/>
            <person name="Bharti A.K."/>
            <person name="Saxena R.K."/>
            <person name="Schlueter J.A."/>
            <person name="Donoghue M.T."/>
            <person name="Azam S."/>
            <person name="Fan G."/>
            <person name="Whaley A.M."/>
            <person name="Farmer A.D."/>
            <person name="Sheridan J."/>
            <person name="Iwata A."/>
            <person name="Tuteja R."/>
            <person name="Penmetsa R.V."/>
            <person name="Wu W."/>
            <person name="Upadhyaya H.D."/>
            <person name="Yang S.P."/>
            <person name="Shah T."/>
            <person name="Saxena K.B."/>
            <person name="Michael T."/>
            <person name="McCombie W.R."/>
            <person name="Yang B."/>
            <person name="Zhang G."/>
            <person name="Yang H."/>
            <person name="Wang J."/>
            <person name="Spillane C."/>
            <person name="Cook D.R."/>
            <person name="May G.D."/>
            <person name="Xu X."/>
            <person name="Jackson S.A."/>
        </authorList>
    </citation>
    <scope>NUCLEOTIDE SEQUENCE [LARGE SCALE GENOMIC DNA]</scope>
</reference>
<evidence type="ECO:0000313" key="3">
    <source>
        <dbReference type="Proteomes" id="UP000075243"/>
    </source>
</evidence>
<accession>A0A151RHJ4</accession>
<keyword evidence="3" id="KW-1185">Reference proteome</keyword>
<dbReference type="Proteomes" id="UP000075243">
    <property type="component" value="Unassembled WGS sequence"/>
</dbReference>
<protein>
    <recommendedName>
        <fullName evidence="1">DUF4283 domain-containing protein</fullName>
    </recommendedName>
</protein>
<dbReference type="PANTHER" id="PTHR31286">
    <property type="entry name" value="GLYCINE-RICH CELL WALL STRUCTURAL PROTEIN 1.8-LIKE"/>
    <property type="match status" value="1"/>
</dbReference>
<dbReference type="Gramene" id="C.cajan_32002.t">
    <property type="protein sequence ID" value="C.cajan_32002.t.cds1"/>
    <property type="gene ID" value="C.cajan_32002"/>
</dbReference>
<gene>
    <name evidence="2" type="ORF">KK1_036589</name>
</gene>
<evidence type="ECO:0000259" key="1">
    <source>
        <dbReference type="Pfam" id="PF14111"/>
    </source>
</evidence>
<evidence type="ECO:0000313" key="2">
    <source>
        <dbReference type="EMBL" id="KYP42026.1"/>
    </source>
</evidence>
<proteinExistence type="predicted"/>
<dbReference type="InterPro" id="IPR025558">
    <property type="entry name" value="DUF4283"/>
</dbReference>
<dbReference type="PANTHER" id="PTHR31286:SF60">
    <property type="entry name" value="PROTEIN, PUTATIVE-RELATED"/>
    <property type="match status" value="1"/>
</dbReference>
<dbReference type="AlphaFoldDB" id="A0A151RHJ4"/>
<dbReference type="InterPro" id="IPR040256">
    <property type="entry name" value="At4g02000-like"/>
</dbReference>
<feature type="domain" description="DUF4283" evidence="1">
    <location>
        <begin position="6"/>
        <end position="70"/>
    </location>
</feature>
<dbReference type="Pfam" id="PF14111">
    <property type="entry name" value="DUF4283"/>
    <property type="match status" value="1"/>
</dbReference>
<sequence>QLPFKIADLRAKLSQLWNMIQDWKVIPLGRGYFQFSFQNNDDLKGILVIGHWSLNVGVLRCFIWKPNFNPRLQRIIVVQVWVQILDPPLEY</sequence>
<name>A0A151RHJ4_CAJCA</name>
<feature type="non-terminal residue" evidence="2">
    <location>
        <position position="1"/>
    </location>
</feature>
<organism evidence="2 3">
    <name type="scientific">Cajanus cajan</name>
    <name type="common">Pigeon pea</name>
    <name type="synonym">Cajanus indicus</name>
    <dbReference type="NCBI Taxonomy" id="3821"/>
    <lineage>
        <taxon>Eukaryota</taxon>
        <taxon>Viridiplantae</taxon>
        <taxon>Streptophyta</taxon>
        <taxon>Embryophyta</taxon>
        <taxon>Tracheophyta</taxon>
        <taxon>Spermatophyta</taxon>
        <taxon>Magnoliopsida</taxon>
        <taxon>eudicotyledons</taxon>
        <taxon>Gunneridae</taxon>
        <taxon>Pentapetalae</taxon>
        <taxon>rosids</taxon>
        <taxon>fabids</taxon>
        <taxon>Fabales</taxon>
        <taxon>Fabaceae</taxon>
        <taxon>Papilionoideae</taxon>
        <taxon>50 kb inversion clade</taxon>
        <taxon>NPAAA clade</taxon>
        <taxon>indigoferoid/millettioid clade</taxon>
        <taxon>Phaseoleae</taxon>
        <taxon>Cajanus</taxon>
    </lineage>
</organism>